<keyword evidence="9" id="KW-1185">Reference proteome</keyword>
<dbReference type="GO" id="GO:0016042">
    <property type="term" value="P:lipid catabolic process"/>
    <property type="evidence" value="ECO:0007669"/>
    <property type="project" value="UniProtKB-UniRule"/>
</dbReference>
<proteinExistence type="predicted"/>
<dbReference type="PANTHER" id="PTHR24185:SF8">
    <property type="entry name" value="PNPLA DOMAIN-CONTAINING PROTEIN"/>
    <property type="match status" value="1"/>
</dbReference>
<dbReference type="Proteomes" id="UP000696573">
    <property type="component" value="Unassembled WGS sequence"/>
</dbReference>
<evidence type="ECO:0000256" key="3">
    <source>
        <dbReference type="ARBA" id="ARBA00022833"/>
    </source>
</evidence>
<keyword evidence="5" id="KW-0378">Hydrolase</keyword>
<protein>
    <recommendedName>
        <fullName evidence="7">PNPLA domain-containing protein</fullName>
    </recommendedName>
</protein>
<dbReference type="SUPFAM" id="SSF52151">
    <property type="entry name" value="FabD/lysophospholipase-like"/>
    <property type="match status" value="1"/>
</dbReference>
<dbReference type="EMBL" id="CABFNQ020000697">
    <property type="protein sequence ID" value="CAH0024521.1"/>
    <property type="molecule type" value="Genomic_DNA"/>
</dbReference>
<dbReference type="InterPro" id="IPR002641">
    <property type="entry name" value="PNPLA_dom"/>
</dbReference>
<gene>
    <name evidence="8" type="ORF">CRHIZ90672A_00017934</name>
</gene>
<feature type="active site" description="Nucleophile" evidence="5">
    <location>
        <position position="170"/>
    </location>
</feature>
<keyword evidence="3" id="KW-0862">Zinc</keyword>
<keyword evidence="5" id="KW-0442">Lipid degradation</keyword>
<dbReference type="GO" id="GO:0016020">
    <property type="term" value="C:membrane"/>
    <property type="evidence" value="ECO:0007669"/>
    <property type="project" value="TreeGrafter"/>
</dbReference>
<dbReference type="OrthoDB" id="5153649at2759"/>
<dbReference type="CDD" id="cd07199">
    <property type="entry name" value="Pat17_PNPLA8_PNPLA9_like"/>
    <property type="match status" value="1"/>
</dbReference>
<feature type="region of interest" description="Disordered" evidence="6">
    <location>
        <begin position="577"/>
        <end position="640"/>
    </location>
</feature>
<name>A0A9N9YN30_9HYPO</name>
<evidence type="ECO:0000313" key="8">
    <source>
        <dbReference type="EMBL" id="CAH0024521.1"/>
    </source>
</evidence>
<sequence length="640" mass="71675">MALRDKHVVPTHMQEEFLEVIETKLEEYYVQLKQGSISPAEIHYENIRCKEPSWSEVRSADTCFSCLRRRPQHLLPCRHGFCDQCVGALGERVTTDKRDFLIEHCFLCGIELSDKLRIRISPPTRGVGILCIDGGGVRGIIPLRIMKSIHERIGVQIPFQRFFNMVFGISSGGLIAADLFLNGSSIDETSQAFELLAKSIFQKKKLLKIVSRLLPDCLSHTWLSDILKVFVSCISGGLYSSSPIESVLKQVFGTRTLLDKSQATPFGTLVGLPVATTGGSPSCHIFTNRNGRISHDRFKKGFGTAKISEVYFPPKAIGDVGTFQDAGPLENDPLASAVSYAFEANPSLEHPDFILSLGTGESRQKNDVSERATGTSWCSWLTPWLYRLAQMNFMKMLDEQPRKVIQANPRYYRLTTKFDHDIPRLDDVNSIQTLQSHVDQDQTLVSKIENIAERLIASLFYFELDAVPEKIDGRYFVSGCILCDIAISEPAFPELFRGLDSTSAQFWINRCPMTDVVEKNSFDRYGNFRKKVALTTDGVFDIALKRGGLEACSISGAPFSLPRLIALQGLTAVFGRPGPQKEECKPKKCRYSNHQSYQKNNRAGGKAQERKSSAPSYIHHKKRKREGHHGGPKAKKTRSV</sequence>
<dbReference type="PROSITE" id="PS00518">
    <property type="entry name" value="ZF_RING_1"/>
    <property type="match status" value="1"/>
</dbReference>
<dbReference type="InterPro" id="IPR016035">
    <property type="entry name" value="Acyl_Trfase/lysoPLipase"/>
</dbReference>
<dbReference type="Gene3D" id="3.40.1090.10">
    <property type="entry name" value="Cytosolic phospholipase A2 catalytic domain"/>
    <property type="match status" value="1"/>
</dbReference>
<evidence type="ECO:0000256" key="4">
    <source>
        <dbReference type="ARBA" id="ARBA00023098"/>
    </source>
</evidence>
<dbReference type="GO" id="GO:0047499">
    <property type="term" value="F:calcium-independent phospholipase A2 activity"/>
    <property type="evidence" value="ECO:0007669"/>
    <property type="project" value="TreeGrafter"/>
</dbReference>
<feature type="compositionally biased region" description="Basic residues" evidence="6">
    <location>
        <begin position="618"/>
        <end position="640"/>
    </location>
</feature>
<feature type="domain" description="PNPLA" evidence="7">
    <location>
        <begin position="130"/>
        <end position="338"/>
    </location>
</feature>
<dbReference type="PROSITE" id="PS51635">
    <property type="entry name" value="PNPLA"/>
    <property type="match status" value="1"/>
</dbReference>
<evidence type="ECO:0000256" key="5">
    <source>
        <dbReference type="PROSITE-ProRule" id="PRU01161"/>
    </source>
</evidence>
<dbReference type="AlphaFoldDB" id="A0A9N9YN30"/>
<feature type="compositionally biased region" description="Polar residues" evidence="6">
    <location>
        <begin position="592"/>
        <end position="601"/>
    </location>
</feature>
<organism evidence="8 9">
    <name type="scientific">Clonostachys rhizophaga</name>
    <dbReference type="NCBI Taxonomy" id="160324"/>
    <lineage>
        <taxon>Eukaryota</taxon>
        <taxon>Fungi</taxon>
        <taxon>Dikarya</taxon>
        <taxon>Ascomycota</taxon>
        <taxon>Pezizomycotina</taxon>
        <taxon>Sordariomycetes</taxon>
        <taxon>Hypocreomycetidae</taxon>
        <taxon>Hypocreales</taxon>
        <taxon>Bionectriaceae</taxon>
        <taxon>Clonostachys</taxon>
    </lineage>
</organism>
<evidence type="ECO:0000259" key="7">
    <source>
        <dbReference type="PROSITE" id="PS51635"/>
    </source>
</evidence>
<dbReference type="InterPro" id="IPR017907">
    <property type="entry name" value="Znf_RING_CS"/>
</dbReference>
<evidence type="ECO:0000256" key="6">
    <source>
        <dbReference type="SAM" id="MobiDB-lite"/>
    </source>
</evidence>
<reference evidence="8" key="1">
    <citation type="submission" date="2021-10" db="EMBL/GenBank/DDBJ databases">
        <authorList>
            <person name="Piombo E."/>
        </authorList>
    </citation>
    <scope>NUCLEOTIDE SEQUENCE</scope>
</reference>
<feature type="short sequence motif" description="GXGXXG" evidence="5">
    <location>
        <begin position="134"/>
        <end position="139"/>
    </location>
</feature>
<dbReference type="GO" id="GO:0046486">
    <property type="term" value="P:glycerolipid metabolic process"/>
    <property type="evidence" value="ECO:0007669"/>
    <property type="project" value="UniProtKB-ARBA"/>
</dbReference>
<comment type="caution">
    <text evidence="8">The sequence shown here is derived from an EMBL/GenBank/DDBJ whole genome shotgun (WGS) entry which is preliminary data.</text>
</comment>
<evidence type="ECO:0000313" key="9">
    <source>
        <dbReference type="Proteomes" id="UP000696573"/>
    </source>
</evidence>
<dbReference type="GO" id="GO:0008270">
    <property type="term" value="F:zinc ion binding"/>
    <property type="evidence" value="ECO:0007669"/>
    <property type="project" value="UniProtKB-KW"/>
</dbReference>
<keyword evidence="4 5" id="KW-0443">Lipid metabolism</keyword>
<comment type="caution">
    <text evidence="5">Lacks conserved residue(s) required for the propagation of feature annotation.</text>
</comment>
<evidence type="ECO:0000256" key="1">
    <source>
        <dbReference type="ARBA" id="ARBA00022723"/>
    </source>
</evidence>
<feature type="active site" description="Proton acceptor" evidence="5">
    <location>
        <position position="325"/>
    </location>
</feature>
<keyword evidence="1" id="KW-0479">Metal-binding</keyword>
<feature type="short sequence motif" description="GXSXG" evidence="5">
    <location>
        <begin position="168"/>
        <end position="172"/>
    </location>
</feature>
<dbReference type="Pfam" id="PF01734">
    <property type="entry name" value="Patatin"/>
    <property type="match status" value="1"/>
</dbReference>
<dbReference type="PANTHER" id="PTHR24185">
    <property type="entry name" value="CALCIUM-INDEPENDENT PHOSPHOLIPASE A2-GAMMA"/>
    <property type="match status" value="1"/>
</dbReference>
<accession>A0A9N9YN30</accession>
<evidence type="ECO:0000256" key="2">
    <source>
        <dbReference type="ARBA" id="ARBA00022771"/>
    </source>
</evidence>
<keyword evidence="2" id="KW-0863">Zinc-finger</keyword>
<dbReference type="GO" id="GO:0019369">
    <property type="term" value="P:arachidonate metabolic process"/>
    <property type="evidence" value="ECO:0007669"/>
    <property type="project" value="TreeGrafter"/>
</dbReference>